<sequence length="216" mass="23384">MPEAQDVAELVSQNVGQEIGVVQSSPVDEQVARASLREKRPRVGAVRILVLWGVFVFDLKRGWLVAADLRKPWADALPHGNGLCRRSGHQGCRAGGWEALVANNVLELHVLAPAWHMIAEPNARLVASLRHESASVSGGASTIRAARNKGDRGFCRHGVVARPWARRGIPIPCLLSVVLYLQHGPVAEERLATCHATPPFDFVVPGIGVCDARRVS</sequence>
<proteinExistence type="predicted"/>
<dbReference type="AlphaFoldDB" id="A0A9P8TYA7"/>
<gene>
    <name evidence="1" type="ORF">Trco_002248</name>
</gene>
<protein>
    <submittedName>
        <fullName evidence="1">Uncharacterized protein</fullName>
    </submittedName>
</protein>
<accession>A0A9P8TYA7</accession>
<evidence type="ECO:0000313" key="1">
    <source>
        <dbReference type="EMBL" id="KAH6608902.1"/>
    </source>
</evidence>
<evidence type="ECO:0000313" key="2">
    <source>
        <dbReference type="Proteomes" id="UP000827724"/>
    </source>
</evidence>
<keyword evidence="2" id="KW-1185">Reference proteome</keyword>
<comment type="caution">
    <text evidence="1">The sequence shown here is derived from an EMBL/GenBank/DDBJ whole genome shotgun (WGS) entry which is preliminary data.</text>
</comment>
<reference evidence="1" key="1">
    <citation type="submission" date="2021-08" db="EMBL/GenBank/DDBJ databases">
        <title>Chromosome-Level Trichoderma cornu-damae using Hi-C Data.</title>
        <authorList>
            <person name="Kim C.S."/>
        </authorList>
    </citation>
    <scope>NUCLEOTIDE SEQUENCE</scope>
    <source>
        <strain evidence="1">KA19-0412C</strain>
    </source>
</reference>
<dbReference type="EMBL" id="JAIWOZ010000002">
    <property type="protein sequence ID" value="KAH6608902.1"/>
    <property type="molecule type" value="Genomic_DNA"/>
</dbReference>
<name>A0A9P8TYA7_9HYPO</name>
<organism evidence="1 2">
    <name type="scientific">Trichoderma cornu-damae</name>
    <dbReference type="NCBI Taxonomy" id="654480"/>
    <lineage>
        <taxon>Eukaryota</taxon>
        <taxon>Fungi</taxon>
        <taxon>Dikarya</taxon>
        <taxon>Ascomycota</taxon>
        <taxon>Pezizomycotina</taxon>
        <taxon>Sordariomycetes</taxon>
        <taxon>Hypocreomycetidae</taxon>
        <taxon>Hypocreales</taxon>
        <taxon>Hypocreaceae</taxon>
        <taxon>Trichoderma</taxon>
    </lineage>
</organism>
<dbReference type="Proteomes" id="UP000827724">
    <property type="component" value="Unassembled WGS sequence"/>
</dbReference>